<dbReference type="Proteomes" id="UP000662088">
    <property type="component" value="Unassembled WGS sequence"/>
</dbReference>
<dbReference type="RefSeq" id="WP_022211453.1">
    <property type="nucleotide sequence ID" value="NZ_JACOOQ010000026.1"/>
</dbReference>
<keyword evidence="3 5" id="KW-0378">Hydrolase</keyword>
<comment type="caution">
    <text evidence="7">The sequence shown here is derived from an EMBL/GenBank/DDBJ whole genome shotgun (WGS) entry which is preliminary data.</text>
</comment>
<evidence type="ECO:0000256" key="3">
    <source>
        <dbReference type="ARBA" id="ARBA00022801"/>
    </source>
</evidence>
<reference evidence="7" key="1">
    <citation type="submission" date="2020-08" db="EMBL/GenBank/DDBJ databases">
        <title>Genome public.</title>
        <authorList>
            <person name="Liu C."/>
            <person name="Sun Q."/>
        </authorList>
    </citation>
    <scope>NUCLEOTIDE SEQUENCE</scope>
    <source>
        <strain evidence="7">NSJ-42</strain>
    </source>
</reference>
<dbReference type="PROSITE" id="PS51892">
    <property type="entry name" value="SUBTILASE"/>
    <property type="match status" value="1"/>
</dbReference>
<accession>A0A8I0A6U0</accession>
<dbReference type="SUPFAM" id="SSF52743">
    <property type="entry name" value="Subtilisin-like"/>
    <property type="match status" value="1"/>
</dbReference>
<sequence>MFSFNKKIDPDLKAIMVLYPNKNHRILIKYAKFPDFIIKKVLSYKGIIVRKIESCNIICVKLNSKSIERLLEYPEIQYICLDQYLFLCGMSVLSANKIRLHTNTSLSGKNIGIGVVDTGVYPHKDLTLPQNRIHTFVDLINSFTNPYDDNGHGTSICGIIAGNGESSNGIYKGIATNSELHVFKAFDKLGKGLVSDVLFSIEELILLKDQYNIRILCLPFELLTFNNFIYTLFDNIFTKAVNSSIIPVLPSGSNRDEASTITGPALSPHCITVAGLDTSGETKSYAYSSCGDVKKDIKPNFSAACVDIISLNSNISFVPEKNNIKMYAPKLDSSYKSFSGTSLSAAFISGVCALLYEKKPDLTFDDVISMLKLNADVMDIETYKQGYGKINLTKLLK</sequence>
<dbReference type="InterPro" id="IPR022398">
    <property type="entry name" value="Peptidase_S8_His-AS"/>
</dbReference>
<feature type="active site" description="Charge relay system" evidence="5">
    <location>
        <position position="342"/>
    </location>
</feature>
<feature type="active site" description="Charge relay system" evidence="5">
    <location>
        <position position="152"/>
    </location>
</feature>
<proteinExistence type="inferred from homology"/>
<comment type="similarity">
    <text evidence="1 5">Belongs to the peptidase S8 family.</text>
</comment>
<dbReference type="PROSITE" id="PS00136">
    <property type="entry name" value="SUBTILASE_ASP"/>
    <property type="match status" value="1"/>
</dbReference>
<dbReference type="Pfam" id="PF00082">
    <property type="entry name" value="Peptidase_S8"/>
    <property type="match status" value="1"/>
</dbReference>
<dbReference type="InterPro" id="IPR036852">
    <property type="entry name" value="Peptidase_S8/S53_dom_sf"/>
</dbReference>
<dbReference type="InterPro" id="IPR050131">
    <property type="entry name" value="Peptidase_S8_subtilisin-like"/>
</dbReference>
<dbReference type="PROSITE" id="PS00137">
    <property type="entry name" value="SUBTILASE_HIS"/>
    <property type="match status" value="1"/>
</dbReference>
<evidence type="ECO:0000259" key="6">
    <source>
        <dbReference type="Pfam" id="PF00082"/>
    </source>
</evidence>
<keyword evidence="2 5" id="KW-0645">Protease</keyword>
<protein>
    <submittedName>
        <fullName evidence="7">S8 family serine peptidase</fullName>
    </submittedName>
</protein>
<evidence type="ECO:0000256" key="4">
    <source>
        <dbReference type="ARBA" id="ARBA00022825"/>
    </source>
</evidence>
<dbReference type="Gene3D" id="3.40.50.200">
    <property type="entry name" value="Peptidase S8/S53 domain"/>
    <property type="match status" value="1"/>
</dbReference>
<evidence type="ECO:0000313" key="8">
    <source>
        <dbReference type="Proteomes" id="UP000662088"/>
    </source>
</evidence>
<dbReference type="EMBL" id="JACOOQ010000026">
    <property type="protein sequence ID" value="MBC5641173.1"/>
    <property type="molecule type" value="Genomic_DNA"/>
</dbReference>
<feature type="active site" description="Charge relay system" evidence="5">
    <location>
        <position position="117"/>
    </location>
</feature>
<dbReference type="PANTHER" id="PTHR43806">
    <property type="entry name" value="PEPTIDASE S8"/>
    <property type="match status" value="1"/>
</dbReference>
<dbReference type="GO" id="GO:0006508">
    <property type="term" value="P:proteolysis"/>
    <property type="evidence" value="ECO:0007669"/>
    <property type="project" value="UniProtKB-KW"/>
</dbReference>
<feature type="domain" description="Peptidase S8/S53" evidence="6">
    <location>
        <begin position="108"/>
        <end position="388"/>
    </location>
</feature>
<dbReference type="GO" id="GO:0004252">
    <property type="term" value="F:serine-type endopeptidase activity"/>
    <property type="evidence" value="ECO:0007669"/>
    <property type="project" value="UniProtKB-UniRule"/>
</dbReference>
<keyword evidence="4 5" id="KW-0720">Serine protease</keyword>
<name>A0A8I0A6U0_9CLOT</name>
<dbReference type="InterPro" id="IPR023827">
    <property type="entry name" value="Peptidase_S8_Asp-AS"/>
</dbReference>
<dbReference type="PRINTS" id="PR00723">
    <property type="entry name" value="SUBTILISIN"/>
</dbReference>
<evidence type="ECO:0000313" key="7">
    <source>
        <dbReference type="EMBL" id="MBC5641173.1"/>
    </source>
</evidence>
<evidence type="ECO:0000256" key="5">
    <source>
        <dbReference type="PROSITE-ProRule" id="PRU01240"/>
    </source>
</evidence>
<evidence type="ECO:0000256" key="1">
    <source>
        <dbReference type="ARBA" id="ARBA00011073"/>
    </source>
</evidence>
<keyword evidence="8" id="KW-1185">Reference proteome</keyword>
<dbReference type="InterPro" id="IPR015500">
    <property type="entry name" value="Peptidase_S8_subtilisin-rel"/>
</dbReference>
<dbReference type="InterPro" id="IPR000209">
    <property type="entry name" value="Peptidase_S8/S53_dom"/>
</dbReference>
<dbReference type="AlphaFoldDB" id="A0A8I0A6U0"/>
<gene>
    <name evidence="7" type="ORF">H8R92_12275</name>
</gene>
<evidence type="ECO:0000256" key="2">
    <source>
        <dbReference type="ARBA" id="ARBA00022670"/>
    </source>
</evidence>
<organism evidence="7 8">
    <name type="scientific">Clostridium lentum</name>
    <dbReference type="NCBI Taxonomy" id="2763037"/>
    <lineage>
        <taxon>Bacteria</taxon>
        <taxon>Bacillati</taxon>
        <taxon>Bacillota</taxon>
        <taxon>Clostridia</taxon>
        <taxon>Eubacteriales</taxon>
        <taxon>Clostridiaceae</taxon>
        <taxon>Clostridium</taxon>
    </lineage>
</organism>
<dbReference type="PANTHER" id="PTHR43806:SF65">
    <property type="entry name" value="SERINE PROTEASE APRX"/>
    <property type="match status" value="1"/>
</dbReference>